<feature type="transmembrane region" description="Helical" evidence="5">
    <location>
        <begin position="109"/>
        <end position="127"/>
    </location>
</feature>
<feature type="transmembrane region" description="Helical" evidence="5">
    <location>
        <begin position="46"/>
        <end position="71"/>
    </location>
</feature>
<organism evidence="7">
    <name type="scientific">marine sediment metagenome</name>
    <dbReference type="NCBI Taxonomy" id="412755"/>
    <lineage>
        <taxon>unclassified sequences</taxon>
        <taxon>metagenomes</taxon>
        <taxon>ecological metagenomes</taxon>
    </lineage>
</organism>
<proteinExistence type="predicted"/>
<sequence>VWSTSNLAREFNLPLVIIGLLLVALGTSAPEIAFGIKSITMGHKEMILGDAMGSVVVNSTLILGTVALIYPLEIPDFSPYFIGIIFTVITCLFFAIFARTDREITRREAIFLLFVYATFVICEIITLPKG</sequence>
<comment type="caution">
    <text evidence="7">The sequence shown here is derived from an EMBL/GenBank/DDBJ whole genome shotgun (WGS) entry which is preliminary data.</text>
</comment>
<evidence type="ECO:0000313" key="7">
    <source>
        <dbReference type="EMBL" id="GAH76697.1"/>
    </source>
</evidence>
<name>X1I4Q2_9ZZZZ</name>
<comment type="subcellular location">
    <subcellularLocation>
        <location evidence="1">Membrane</location>
        <topology evidence="1">Multi-pass membrane protein</topology>
    </subcellularLocation>
</comment>
<evidence type="ECO:0000256" key="3">
    <source>
        <dbReference type="ARBA" id="ARBA00022989"/>
    </source>
</evidence>
<dbReference type="EMBL" id="BARU01044223">
    <property type="protein sequence ID" value="GAH76697.1"/>
    <property type="molecule type" value="Genomic_DNA"/>
</dbReference>
<feature type="transmembrane region" description="Helical" evidence="5">
    <location>
        <begin position="12"/>
        <end position="34"/>
    </location>
</feature>
<dbReference type="InterPro" id="IPR004481">
    <property type="entry name" value="K/Na/Ca-exchanger"/>
</dbReference>
<dbReference type="PANTHER" id="PTHR10846:SF8">
    <property type="entry name" value="INNER MEMBRANE PROTEIN YRBG"/>
    <property type="match status" value="1"/>
</dbReference>
<dbReference type="InterPro" id="IPR004837">
    <property type="entry name" value="NaCa_Exmemb"/>
</dbReference>
<evidence type="ECO:0000259" key="6">
    <source>
        <dbReference type="Pfam" id="PF01699"/>
    </source>
</evidence>
<dbReference type="Pfam" id="PF01699">
    <property type="entry name" value="Na_Ca_ex"/>
    <property type="match status" value="1"/>
</dbReference>
<evidence type="ECO:0000256" key="5">
    <source>
        <dbReference type="SAM" id="Phobius"/>
    </source>
</evidence>
<dbReference type="GO" id="GO:0006874">
    <property type="term" value="P:intracellular calcium ion homeostasis"/>
    <property type="evidence" value="ECO:0007669"/>
    <property type="project" value="TreeGrafter"/>
</dbReference>
<keyword evidence="3 5" id="KW-1133">Transmembrane helix</keyword>
<dbReference type="GO" id="GO:0005886">
    <property type="term" value="C:plasma membrane"/>
    <property type="evidence" value="ECO:0007669"/>
    <property type="project" value="TreeGrafter"/>
</dbReference>
<gene>
    <name evidence="7" type="ORF">S03H2_67520</name>
</gene>
<dbReference type="AlphaFoldDB" id="X1I4Q2"/>
<evidence type="ECO:0000256" key="4">
    <source>
        <dbReference type="ARBA" id="ARBA00023136"/>
    </source>
</evidence>
<dbReference type="GO" id="GO:0005262">
    <property type="term" value="F:calcium channel activity"/>
    <property type="evidence" value="ECO:0007669"/>
    <property type="project" value="TreeGrafter"/>
</dbReference>
<dbReference type="PANTHER" id="PTHR10846">
    <property type="entry name" value="SODIUM/POTASSIUM/CALCIUM EXCHANGER"/>
    <property type="match status" value="1"/>
</dbReference>
<dbReference type="Gene3D" id="1.20.1420.30">
    <property type="entry name" value="NCX, central ion-binding region"/>
    <property type="match status" value="1"/>
</dbReference>
<reference evidence="7" key="1">
    <citation type="journal article" date="2014" name="Front. Microbiol.">
        <title>High frequency of phylogenetically diverse reductive dehalogenase-homologous genes in deep subseafloor sedimentary metagenomes.</title>
        <authorList>
            <person name="Kawai M."/>
            <person name="Futagami T."/>
            <person name="Toyoda A."/>
            <person name="Takaki Y."/>
            <person name="Nishi S."/>
            <person name="Hori S."/>
            <person name="Arai W."/>
            <person name="Tsubouchi T."/>
            <person name="Morono Y."/>
            <person name="Uchiyama I."/>
            <person name="Ito T."/>
            <person name="Fujiyama A."/>
            <person name="Inagaki F."/>
            <person name="Takami H."/>
        </authorList>
    </citation>
    <scope>NUCLEOTIDE SEQUENCE</scope>
    <source>
        <strain evidence="7">Expedition CK06-06</strain>
    </source>
</reference>
<feature type="non-terminal residue" evidence="7">
    <location>
        <position position="1"/>
    </location>
</feature>
<feature type="domain" description="Sodium/calcium exchanger membrane region" evidence="6">
    <location>
        <begin position="1"/>
        <end position="121"/>
    </location>
</feature>
<accession>X1I4Q2</accession>
<dbReference type="GO" id="GO:0008273">
    <property type="term" value="F:calcium, potassium:sodium antiporter activity"/>
    <property type="evidence" value="ECO:0007669"/>
    <property type="project" value="TreeGrafter"/>
</dbReference>
<feature type="transmembrane region" description="Helical" evidence="5">
    <location>
        <begin position="77"/>
        <end position="97"/>
    </location>
</feature>
<evidence type="ECO:0000256" key="1">
    <source>
        <dbReference type="ARBA" id="ARBA00004141"/>
    </source>
</evidence>
<keyword evidence="2 5" id="KW-0812">Transmembrane</keyword>
<keyword evidence="4 5" id="KW-0472">Membrane</keyword>
<dbReference type="InterPro" id="IPR044880">
    <property type="entry name" value="NCX_ion-bd_dom_sf"/>
</dbReference>
<evidence type="ECO:0000256" key="2">
    <source>
        <dbReference type="ARBA" id="ARBA00022692"/>
    </source>
</evidence>
<protein>
    <recommendedName>
        <fullName evidence="6">Sodium/calcium exchanger membrane region domain-containing protein</fullName>
    </recommendedName>
</protein>